<evidence type="ECO:0000313" key="3">
    <source>
        <dbReference type="Proteomes" id="UP000198647"/>
    </source>
</evidence>
<name>A0A1H3AFL1_9BACI</name>
<protein>
    <submittedName>
        <fullName evidence="2">Uncharacterized protein YneR</fullName>
    </submittedName>
</protein>
<proteinExistence type="inferred from homology"/>
<dbReference type="PIRSF" id="PIRSF034852">
    <property type="entry name" value="UCP034852"/>
    <property type="match status" value="1"/>
</dbReference>
<gene>
    <name evidence="2" type="ORF">SAMN04488081_0044</name>
</gene>
<dbReference type="Proteomes" id="UP000198647">
    <property type="component" value="Unassembled WGS sequence"/>
</dbReference>
<keyword evidence="3" id="KW-1185">Reference proteome</keyword>
<comment type="similarity">
    <text evidence="1">Belongs to the HesB/IscA family.</text>
</comment>
<organism evidence="2 3">
    <name type="scientific">Salimicrobium album</name>
    <dbReference type="NCBI Taxonomy" id="50717"/>
    <lineage>
        <taxon>Bacteria</taxon>
        <taxon>Bacillati</taxon>
        <taxon>Bacillota</taxon>
        <taxon>Bacilli</taxon>
        <taxon>Bacillales</taxon>
        <taxon>Bacillaceae</taxon>
        <taxon>Salimicrobium</taxon>
    </lineage>
</organism>
<dbReference type="EMBL" id="FNOS01000001">
    <property type="protein sequence ID" value="SDX28507.1"/>
    <property type="molecule type" value="Genomic_DNA"/>
</dbReference>
<evidence type="ECO:0000256" key="1">
    <source>
        <dbReference type="ARBA" id="ARBA00006718"/>
    </source>
</evidence>
<sequence>MNITVSEEAAQWYKEELDLTEGDAIQFFVRYGGSGGLQPGLSLGMKIETPYEPVVETNVEGILFFVEKADEWYFDTYSLKITYDESLEEAAIGYE</sequence>
<accession>A0A1H3AFL1</accession>
<dbReference type="RefSeq" id="WP_008587713.1">
    <property type="nucleotide sequence ID" value="NZ_FNOS01000001.1"/>
</dbReference>
<evidence type="ECO:0000313" key="2">
    <source>
        <dbReference type="EMBL" id="SDX28507.1"/>
    </source>
</evidence>
<reference evidence="2 3" key="1">
    <citation type="submission" date="2016-10" db="EMBL/GenBank/DDBJ databases">
        <authorList>
            <person name="Varghese N."/>
            <person name="Submissions S."/>
        </authorList>
    </citation>
    <scope>NUCLEOTIDE SEQUENCE [LARGE SCALE GENOMIC DNA]</scope>
    <source>
        <strain evidence="2 3">DSM 20748</strain>
    </source>
</reference>
<dbReference type="InterPro" id="IPR008326">
    <property type="entry name" value="PdhI-like"/>
</dbReference>
<dbReference type="InterPro" id="IPR035903">
    <property type="entry name" value="HesB-like_dom_sf"/>
</dbReference>
<comment type="caution">
    <text evidence="2">The sequence shown here is derived from an EMBL/GenBank/DDBJ whole genome shotgun (WGS) entry which is preliminary data.</text>
</comment>
<dbReference type="SUPFAM" id="SSF89360">
    <property type="entry name" value="HesB-like domain"/>
    <property type="match status" value="1"/>
</dbReference>